<dbReference type="Proteomes" id="UP000564806">
    <property type="component" value="Unassembled WGS sequence"/>
</dbReference>
<dbReference type="AlphaFoldDB" id="A0A850EDQ1"/>
<dbReference type="EMBL" id="JABWCS010000185">
    <property type="protein sequence ID" value="NUU59393.1"/>
    <property type="molecule type" value="Genomic_DNA"/>
</dbReference>
<proteinExistence type="predicted"/>
<dbReference type="RefSeq" id="WP_175370079.1">
    <property type="nucleotide sequence ID" value="NZ_JABWCS010000185.1"/>
</dbReference>
<sequence>MKIRKRLLSSILLLLTILLIIGCTKESGNKDSNQQLIPYDNFSKIVEDMENLEIPDFQYKESPLSIMAVDKALTFDKRNYLTVDGEQNEQSTQKRIIYQNNDELIAVVDFIYLEHFIGNDLIYWNSRGSDTLKDNKNVLGYNDLIFTYQNILVKVTVYSDKGLADVTVLNKIANPLVQYFKKYELPKE</sequence>
<evidence type="ECO:0008006" key="3">
    <source>
        <dbReference type="Google" id="ProtNLM"/>
    </source>
</evidence>
<comment type="caution">
    <text evidence="1">The sequence shown here is derived from an EMBL/GenBank/DDBJ whole genome shotgun (WGS) entry which is preliminary data.</text>
</comment>
<keyword evidence="2" id="KW-1185">Reference proteome</keyword>
<protein>
    <recommendedName>
        <fullName evidence="3">DUF4367 domain-containing protein</fullName>
    </recommendedName>
</protein>
<evidence type="ECO:0000313" key="2">
    <source>
        <dbReference type="Proteomes" id="UP000564806"/>
    </source>
</evidence>
<gene>
    <name evidence="1" type="ORF">HPT30_03370</name>
</gene>
<dbReference type="PROSITE" id="PS51257">
    <property type="entry name" value="PROKAR_LIPOPROTEIN"/>
    <property type="match status" value="1"/>
</dbReference>
<organism evidence="1 2">
    <name type="scientific">Paenibacillus agri</name>
    <dbReference type="NCBI Taxonomy" id="2744309"/>
    <lineage>
        <taxon>Bacteria</taxon>
        <taxon>Bacillati</taxon>
        <taxon>Bacillota</taxon>
        <taxon>Bacilli</taxon>
        <taxon>Bacillales</taxon>
        <taxon>Paenibacillaceae</taxon>
        <taxon>Paenibacillus</taxon>
    </lineage>
</organism>
<reference evidence="1" key="1">
    <citation type="submission" date="2020-06" db="EMBL/GenBank/DDBJ databases">
        <title>Paenibacillus sp. nov., isolated from soil.</title>
        <authorList>
            <person name="Seo Y.L."/>
        </authorList>
    </citation>
    <scope>NUCLEOTIDE SEQUENCE [LARGE SCALE GENOMIC DNA]</scope>
    <source>
        <strain evidence="1">JW14</strain>
    </source>
</reference>
<accession>A0A850EDQ1</accession>
<evidence type="ECO:0000313" key="1">
    <source>
        <dbReference type="EMBL" id="NUU59393.1"/>
    </source>
</evidence>
<name>A0A850EDQ1_9BACL</name>